<sequence>MPSCPHCQQSIDTEAIACPFCRTPLKGFGHPGIPLHQASGDEFLCESCTYHEDDTCTFPQRPQAKTCTLYRDRAQPIADPAVNPYLSGHPLRRWRLWLTRNAAVVAISAIVAIAVLLASIQR</sequence>
<name>A0A6H1TXM0_9CYAN</name>
<dbReference type="RefSeq" id="WP_168569320.1">
    <property type="nucleotide sequence ID" value="NZ_CP051167.1"/>
</dbReference>
<evidence type="ECO:0000313" key="3">
    <source>
        <dbReference type="Proteomes" id="UP000500857"/>
    </source>
</evidence>
<evidence type="ECO:0000256" key="1">
    <source>
        <dbReference type="SAM" id="Phobius"/>
    </source>
</evidence>
<dbReference type="KEGG" id="oxy:HCG48_11745"/>
<proteinExistence type="predicted"/>
<reference evidence="2 3" key="1">
    <citation type="submission" date="2020-04" db="EMBL/GenBank/DDBJ databases">
        <authorList>
            <person name="Basu S."/>
            <person name="Maruthanayagam V."/>
            <person name="Chakraborty S."/>
            <person name="Pramanik A."/>
            <person name="Mukherjee J."/>
            <person name="Brink B."/>
        </authorList>
    </citation>
    <scope>NUCLEOTIDE SEQUENCE [LARGE SCALE GENOMIC DNA]</scope>
    <source>
        <strain evidence="2 3">AP17</strain>
    </source>
</reference>
<keyword evidence="3" id="KW-1185">Reference proteome</keyword>
<keyword evidence="1" id="KW-0812">Transmembrane</keyword>
<accession>A0A6H1TXM0</accession>
<dbReference type="EMBL" id="CP051167">
    <property type="protein sequence ID" value="QIZ71165.1"/>
    <property type="molecule type" value="Genomic_DNA"/>
</dbReference>
<keyword evidence="1" id="KW-1133">Transmembrane helix</keyword>
<evidence type="ECO:0000313" key="2">
    <source>
        <dbReference type="EMBL" id="QIZ71165.1"/>
    </source>
</evidence>
<dbReference type="AlphaFoldDB" id="A0A6H1TXM0"/>
<feature type="transmembrane region" description="Helical" evidence="1">
    <location>
        <begin position="102"/>
        <end position="120"/>
    </location>
</feature>
<dbReference type="Proteomes" id="UP000500857">
    <property type="component" value="Chromosome"/>
</dbReference>
<protein>
    <submittedName>
        <fullName evidence="2">Zinc ribbon domain-containing protein</fullName>
    </submittedName>
</protein>
<organism evidence="2 3">
    <name type="scientific">Oxynema aestuarii AP17</name>
    <dbReference type="NCBI Taxonomy" id="2064643"/>
    <lineage>
        <taxon>Bacteria</taxon>
        <taxon>Bacillati</taxon>
        <taxon>Cyanobacteriota</taxon>
        <taxon>Cyanophyceae</taxon>
        <taxon>Oscillatoriophycideae</taxon>
        <taxon>Oscillatoriales</taxon>
        <taxon>Oscillatoriaceae</taxon>
        <taxon>Oxynema</taxon>
        <taxon>Oxynema aestuarii</taxon>
    </lineage>
</organism>
<gene>
    <name evidence="2" type="ORF">HCG48_11745</name>
</gene>
<keyword evidence="1" id="KW-0472">Membrane</keyword>